<evidence type="ECO:0000259" key="1">
    <source>
        <dbReference type="Pfam" id="PF01261"/>
    </source>
</evidence>
<feature type="domain" description="Xylose isomerase-like TIM barrel" evidence="1">
    <location>
        <begin position="8"/>
        <end position="134"/>
    </location>
</feature>
<dbReference type="Pfam" id="PF01261">
    <property type="entry name" value="AP_endonuc_2"/>
    <property type="match status" value="1"/>
</dbReference>
<dbReference type="InterPro" id="IPR036237">
    <property type="entry name" value="Xyl_isomerase-like_sf"/>
</dbReference>
<dbReference type="PANTHER" id="PTHR12110:SF21">
    <property type="entry name" value="XYLOSE ISOMERASE-LIKE TIM BARREL DOMAIN-CONTAINING PROTEIN"/>
    <property type="match status" value="1"/>
</dbReference>
<dbReference type="AlphaFoldDB" id="A0A831PRE6"/>
<feature type="non-terminal residue" evidence="2">
    <location>
        <position position="1"/>
    </location>
</feature>
<dbReference type="InterPro" id="IPR013022">
    <property type="entry name" value="Xyl_isomerase-like_TIM-brl"/>
</dbReference>
<dbReference type="Proteomes" id="UP000886047">
    <property type="component" value="Unassembled WGS sequence"/>
</dbReference>
<protein>
    <submittedName>
        <fullName evidence="2">Sugar phosphate isomerase/epimerase</fullName>
    </submittedName>
</protein>
<dbReference type="SUPFAM" id="SSF51658">
    <property type="entry name" value="Xylose isomerase-like"/>
    <property type="match status" value="1"/>
</dbReference>
<dbReference type="PANTHER" id="PTHR12110">
    <property type="entry name" value="HYDROXYPYRUVATE ISOMERASE"/>
    <property type="match status" value="1"/>
</dbReference>
<dbReference type="InterPro" id="IPR050312">
    <property type="entry name" value="IolE/XylAMocC-like"/>
</dbReference>
<name>A0A831PRE6_9BACT</name>
<dbReference type="GO" id="GO:0016853">
    <property type="term" value="F:isomerase activity"/>
    <property type="evidence" value="ECO:0007669"/>
    <property type="project" value="UniProtKB-KW"/>
</dbReference>
<gene>
    <name evidence="2" type="ORF">ENN90_13750</name>
</gene>
<proteinExistence type="predicted"/>
<dbReference type="Gene3D" id="3.20.20.150">
    <property type="entry name" value="Divalent-metal-dependent TIM barrel enzymes"/>
    <property type="match status" value="1"/>
</dbReference>
<sequence length="142" mass="16256">EWPGGKNLATTPAIWKKMFEIIPSDAFGLNYDPSHLVWMQMDEVKPIYDFKDKLFHVHAKDVKVYPEKLNEVGIMAYPLDYHSPKIPGLGDVNWRGFFSALTSVKYRGPVCIEVEDKAYEGSQKDVEAAILTSRNYLKQFLA</sequence>
<reference evidence="2" key="1">
    <citation type="journal article" date="2020" name="mSystems">
        <title>Genome- and Community-Level Interaction Insights into Carbon Utilization and Element Cycling Functions of Hydrothermarchaeota in Hydrothermal Sediment.</title>
        <authorList>
            <person name="Zhou Z."/>
            <person name="Liu Y."/>
            <person name="Xu W."/>
            <person name="Pan J."/>
            <person name="Luo Z.H."/>
            <person name="Li M."/>
        </authorList>
    </citation>
    <scope>NUCLEOTIDE SEQUENCE [LARGE SCALE GENOMIC DNA]</scope>
    <source>
        <strain evidence="2">SpSt-1217</strain>
    </source>
</reference>
<evidence type="ECO:0000313" key="2">
    <source>
        <dbReference type="EMBL" id="HDR52658.1"/>
    </source>
</evidence>
<dbReference type="EMBL" id="DSDK01000772">
    <property type="protein sequence ID" value="HDR52658.1"/>
    <property type="molecule type" value="Genomic_DNA"/>
</dbReference>
<organism evidence="2">
    <name type="scientific">Mariniphaga anaerophila</name>
    <dbReference type="NCBI Taxonomy" id="1484053"/>
    <lineage>
        <taxon>Bacteria</taxon>
        <taxon>Pseudomonadati</taxon>
        <taxon>Bacteroidota</taxon>
        <taxon>Bacteroidia</taxon>
        <taxon>Marinilabiliales</taxon>
        <taxon>Prolixibacteraceae</taxon>
        <taxon>Mariniphaga</taxon>
    </lineage>
</organism>
<comment type="caution">
    <text evidence="2">The sequence shown here is derived from an EMBL/GenBank/DDBJ whole genome shotgun (WGS) entry which is preliminary data.</text>
</comment>
<accession>A0A831PRE6</accession>
<keyword evidence="2" id="KW-0413">Isomerase</keyword>